<name>A0ABS6L8Y8_9GAMM</name>
<organism evidence="1 2">
    <name type="scientific">Rahnella perminowiae</name>
    <dbReference type="NCBI Taxonomy" id="2816244"/>
    <lineage>
        <taxon>Bacteria</taxon>
        <taxon>Pseudomonadati</taxon>
        <taxon>Pseudomonadota</taxon>
        <taxon>Gammaproteobacteria</taxon>
        <taxon>Enterobacterales</taxon>
        <taxon>Yersiniaceae</taxon>
        <taxon>Rahnella</taxon>
    </lineage>
</organism>
<comment type="caution">
    <text evidence="1">The sequence shown here is derived from an EMBL/GenBank/DDBJ whole genome shotgun (WGS) entry which is preliminary data.</text>
</comment>
<accession>A0ABS6L8Y8</accession>
<proteinExistence type="predicted"/>
<protein>
    <submittedName>
        <fullName evidence="1">Uncharacterized protein</fullName>
    </submittedName>
</protein>
<evidence type="ECO:0000313" key="2">
    <source>
        <dbReference type="Proteomes" id="UP000699865"/>
    </source>
</evidence>
<dbReference type="RefSeq" id="WP_197063140.1">
    <property type="nucleotide sequence ID" value="NZ_JAFMOU010000072.1"/>
</dbReference>
<reference evidence="1 2" key="1">
    <citation type="submission" date="2021-03" db="EMBL/GenBank/DDBJ databases">
        <title>Five novel Rahnella species.</title>
        <authorList>
            <person name="Brady C."/>
            <person name="Asselin J."/>
            <person name="Beer S."/>
            <person name="Bruberg M.B."/>
            <person name="Crampton B."/>
            <person name="Venter S."/>
            <person name="Arnold D."/>
            <person name="Denman S."/>
        </authorList>
    </citation>
    <scope>NUCLEOTIDE SEQUENCE [LARGE SCALE GENOMIC DNA]</scope>
    <source>
        <strain evidence="1 2">L72c</strain>
    </source>
</reference>
<keyword evidence="2" id="KW-1185">Reference proteome</keyword>
<dbReference type="EMBL" id="JAFMOU010000072">
    <property type="protein sequence ID" value="MBU9838297.1"/>
    <property type="molecule type" value="Genomic_DNA"/>
</dbReference>
<gene>
    <name evidence="1" type="ORF">J1786_26265</name>
</gene>
<dbReference type="Proteomes" id="UP000699865">
    <property type="component" value="Unassembled WGS sequence"/>
</dbReference>
<evidence type="ECO:0000313" key="1">
    <source>
        <dbReference type="EMBL" id="MBU9838297.1"/>
    </source>
</evidence>
<sequence>MTFRINKALMAVVGSLYTLLSIFLAKDCIPMPEAVKILRHHNVTSDE</sequence>